<keyword evidence="2" id="KW-0732">Signal</keyword>
<dbReference type="SUPFAM" id="SSF52058">
    <property type="entry name" value="L domain-like"/>
    <property type="match status" value="1"/>
</dbReference>
<evidence type="ECO:0000256" key="2">
    <source>
        <dbReference type="ARBA" id="ARBA00022729"/>
    </source>
</evidence>
<dbReference type="Proteomes" id="UP001335648">
    <property type="component" value="Unassembled WGS sequence"/>
</dbReference>
<dbReference type="Gene3D" id="3.80.10.10">
    <property type="entry name" value="Ribonuclease Inhibitor"/>
    <property type="match status" value="1"/>
</dbReference>
<reference evidence="5 6" key="1">
    <citation type="journal article" date="2023" name="Mol. Biol. Evol.">
        <title>Genomics of Secondarily Temperate Adaptation in the Only Non-Antarctic Icefish.</title>
        <authorList>
            <person name="Rivera-Colon A.G."/>
            <person name="Rayamajhi N."/>
            <person name="Minhas B.F."/>
            <person name="Madrigal G."/>
            <person name="Bilyk K.T."/>
            <person name="Yoon V."/>
            <person name="Hune M."/>
            <person name="Gregory S."/>
            <person name="Cheng C.H.C."/>
            <person name="Catchen J.M."/>
        </authorList>
    </citation>
    <scope>NUCLEOTIDE SEQUENCE [LARGE SCALE GENOMIC DNA]</scope>
    <source>
        <strain evidence="5">JC2023a</strain>
    </source>
</reference>
<evidence type="ECO:0000256" key="4">
    <source>
        <dbReference type="SAM" id="Phobius"/>
    </source>
</evidence>
<dbReference type="Pfam" id="PF13855">
    <property type="entry name" value="LRR_8"/>
    <property type="match status" value="1"/>
</dbReference>
<evidence type="ECO:0000256" key="3">
    <source>
        <dbReference type="ARBA" id="ARBA00022737"/>
    </source>
</evidence>
<dbReference type="EMBL" id="JAULUE010002052">
    <property type="protein sequence ID" value="KAK5899014.1"/>
    <property type="molecule type" value="Genomic_DNA"/>
</dbReference>
<keyword evidence="4" id="KW-0812">Transmembrane</keyword>
<evidence type="ECO:0000256" key="1">
    <source>
        <dbReference type="ARBA" id="ARBA00022614"/>
    </source>
</evidence>
<evidence type="ECO:0000313" key="6">
    <source>
        <dbReference type="Proteomes" id="UP001335648"/>
    </source>
</evidence>
<dbReference type="InterPro" id="IPR050328">
    <property type="entry name" value="Dev_Immune_Receptor"/>
</dbReference>
<keyword evidence="4" id="KW-1133">Transmembrane helix</keyword>
<dbReference type="PANTHER" id="PTHR24373:SF288">
    <property type="entry name" value="PROTEIN ELFN1"/>
    <property type="match status" value="1"/>
</dbReference>
<comment type="caution">
    <text evidence="5">The sequence shown here is derived from an EMBL/GenBank/DDBJ whole genome shotgun (WGS) entry which is preliminary data.</text>
</comment>
<keyword evidence="4" id="KW-0472">Membrane</keyword>
<dbReference type="SMART" id="SM00369">
    <property type="entry name" value="LRR_TYP"/>
    <property type="match status" value="3"/>
</dbReference>
<keyword evidence="3" id="KW-0677">Repeat</keyword>
<evidence type="ECO:0000313" key="5">
    <source>
        <dbReference type="EMBL" id="KAK5899014.1"/>
    </source>
</evidence>
<protein>
    <submittedName>
        <fullName evidence="5">Uncharacterized protein</fullName>
    </submittedName>
</protein>
<sequence length="222" mass="24866">MASSSARLSPMDIVTTSQMAQKTGKGRQRHDVTGGSSSVVLSTAGSFLCWLALLSIMRLPMVTADCWLIEGEKGFVWLAICSMNQPPYEAIPSHINSTIVDLRLNENKIRSVHYSSLSRFGNLTYLNLTKNDISYVEDGAFSGQFNLQVLQMGFNKLRNLTEGMLRGLGKLQYLYLQANLIESVATQHLLGKPQHREHRPLHEQDPGARWQFVLRSLEADDL</sequence>
<accession>A0AAN8H0R2</accession>
<dbReference type="GO" id="GO:0005615">
    <property type="term" value="C:extracellular space"/>
    <property type="evidence" value="ECO:0007669"/>
    <property type="project" value="TreeGrafter"/>
</dbReference>
<keyword evidence="6" id="KW-1185">Reference proteome</keyword>
<organism evidence="5 6">
    <name type="scientific">Champsocephalus esox</name>
    <name type="common">pike icefish</name>
    <dbReference type="NCBI Taxonomy" id="159716"/>
    <lineage>
        <taxon>Eukaryota</taxon>
        <taxon>Metazoa</taxon>
        <taxon>Chordata</taxon>
        <taxon>Craniata</taxon>
        <taxon>Vertebrata</taxon>
        <taxon>Euteleostomi</taxon>
        <taxon>Actinopterygii</taxon>
        <taxon>Neopterygii</taxon>
        <taxon>Teleostei</taxon>
        <taxon>Neoteleostei</taxon>
        <taxon>Acanthomorphata</taxon>
        <taxon>Eupercaria</taxon>
        <taxon>Perciformes</taxon>
        <taxon>Notothenioidei</taxon>
        <taxon>Channichthyidae</taxon>
        <taxon>Champsocephalus</taxon>
    </lineage>
</organism>
<dbReference type="PANTHER" id="PTHR24373">
    <property type="entry name" value="SLIT RELATED LEUCINE-RICH REPEAT NEURONAL PROTEIN"/>
    <property type="match status" value="1"/>
</dbReference>
<dbReference type="AlphaFoldDB" id="A0AAN8H0R2"/>
<dbReference type="InterPro" id="IPR001611">
    <property type="entry name" value="Leu-rich_rpt"/>
</dbReference>
<keyword evidence="1" id="KW-0433">Leucine-rich repeat</keyword>
<name>A0AAN8H0R2_9TELE</name>
<feature type="transmembrane region" description="Helical" evidence="4">
    <location>
        <begin position="39"/>
        <end position="57"/>
    </location>
</feature>
<dbReference type="InterPro" id="IPR032675">
    <property type="entry name" value="LRR_dom_sf"/>
</dbReference>
<gene>
    <name evidence="5" type="ORF">CesoFtcFv8_008535</name>
</gene>
<proteinExistence type="predicted"/>
<dbReference type="InterPro" id="IPR003591">
    <property type="entry name" value="Leu-rich_rpt_typical-subtyp"/>
</dbReference>
<dbReference type="GO" id="GO:0031012">
    <property type="term" value="C:extracellular matrix"/>
    <property type="evidence" value="ECO:0007669"/>
    <property type="project" value="TreeGrafter"/>
</dbReference>